<name>A0A937W4H2_UNCTE</name>
<dbReference type="Proteomes" id="UP000712673">
    <property type="component" value="Unassembled WGS sequence"/>
</dbReference>
<evidence type="ECO:0000313" key="1">
    <source>
        <dbReference type="EMBL" id="MBM3226731.1"/>
    </source>
</evidence>
<gene>
    <name evidence="1" type="ORF">FJZ47_23450</name>
</gene>
<comment type="caution">
    <text evidence="1">The sequence shown here is derived from an EMBL/GenBank/DDBJ whole genome shotgun (WGS) entry which is preliminary data.</text>
</comment>
<proteinExistence type="predicted"/>
<reference evidence="1" key="1">
    <citation type="submission" date="2019-03" db="EMBL/GenBank/DDBJ databases">
        <title>Lake Tanganyika Metagenome-Assembled Genomes (MAGs).</title>
        <authorList>
            <person name="Tran P."/>
        </authorList>
    </citation>
    <scope>NUCLEOTIDE SEQUENCE</scope>
    <source>
        <strain evidence="1">K_DeepCast_65m_m2_066</strain>
    </source>
</reference>
<accession>A0A937W4H2</accession>
<evidence type="ECO:0000313" key="2">
    <source>
        <dbReference type="Proteomes" id="UP000712673"/>
    </source>
</evidence>
<dbReference type="AlphaFoldDB" id="A0A937W4H2"/>
<sequence length="211" mass="23544">MLARAKRERIVGNVDALLACLADMHSRTPQQLEANNFAALRQTIAARVQQLQASKAPRRKPPRPFLKTTLGQRQDTSAINVPRLVDLLARGQAVRRLPYTPHQGWAHTAQVLLDYAEPLLPFWSDMHDLHQRLQRLRGLQGLALLAWASTACYAAGAGPAAAPGALKPLRFFSVPATTPEAAQGRDVNRWVHARREINKNRRVSRQSLMFS</sequence>
<organism evidence="1 2">
    <name type="scientific">Tectimicrobiota bacterium</name>
    <dbReference type="NCBI Taxonomy" id="2528274"/>
    <lineage>
        <taxon>Bacteria</taxon>
        <taxon>Pseudomonadati</taxon>
        <taxon>Nitrospinota/Tectimicrobiota group</taxon>
        <taxon>Candidatus Tectimicrobiota</taxon>
    </lineage>
</organism>
<dbReference type="EMBL" id="VGLS01001027">
    <property type="protein sequence ID" value="MBM3226731.1"/>
    <property type="molecule type" value="Genomic_DNA"/>
</dbReference>
<protein>
    <submittedName>
        <fullName evidence="1">Uncharacterized protein</fullName>
    </submittedName>
</protein>